<sequence length="70" mass="7666">MSLQFSCNIIAGTESTQLPCIGNPVCKENAFRSLFTYKRKNSKLHSILMLSDFKALELVLATSDPVASVS</sequence>
<accession>A0AAV6I308</accession>
<dbReference type="EMBL" id="JACTNZ010000012">
    <property type="protein sequence ID" value="KAG5521938.1"/>
    <property type="molecule type" value="Genomic_DNA"/>
</dbReference>
<dbReference type="Proteomes" id="UP000823749">
    <property type="component" value="Chromosome 12"/>
</dbReference>
<comment type="caution">
    <text evidence="1">The sequence shown here is derived from an EMBL/GenBank/DDBJ whole genome shotgun (WGS) entry which is preliminary data.</text>
</comment>
<name>A0AAV6I308_9ERIC</name>
<evidence type="ECO:0000313" key="1">
    <source>
        <dbReference type="EMBL" id="KAG5521938.1"/>
    </source>
</evidence>
<organism evidence="1 2">
    <name type="scientific">Rhododendron griersonianum</name>
    <dbReference type="NCBI Taxonomy" id="479676"/>
    <lineage>
        <taxon>Eukaryota</taxon>
        <taxon>Viridiplantae</taxon>
        <taxon>Streptophyta</taxon>
        <taxon>Embryophyta</taxon>
        <taxon>Tracheophyta</taxon>
        <taxon>Spermatophyta</taxon>
        <taxon>Magnoliopsida</taxon>
        <taxon>eudicotyledons</taxon>
        <taxon>Gunneridae</taxon>
        <taxon>Pentapetalae</taxon>
        <taxon>asterids</taxon>
        <taxon>Ericales</taxon>
        <taxon>Ericaceae</taxon>
        <taxon>Ericoideae</taxon>
        <taxon>Rhodoreae</taxon>
        <taxon>Rhododendron</taxon>
    </lineage>
</organism>
<reference evidence="1" key="1">
    <citation type="submission" date="2020-08" db="EMBL/GenBank/DDBJ databases">
        <title>Plant Genome Project.</title>
        <authorList>
            <person name="Zhang R.-G."/>
        </authorList>
    </citation>
    <scope>NUCLEOTIDE SEQUENCE</scope>
    <source>
        <strain evidence="1">WSP0</strain>
        <tissue evidence="1">Leaf</tissue>
    </source>
</reference>
<keyword evidence="2" id="KW-1185">Reference proteome</keyword>
<dbReference type="AlphaFoldDB" id="A0AAV6I308"/>
<gene>
    <name evidence="1" type="ORF">RHGRI_034230</name>
</gene>
<protein>
    <submittedName>
        <fullName evidence="1">Uncharacterized protein</fullName>
    </submittedName>
</protein>
<proteinExistence type="predicted"/>
<evidence type="ECO:0000313" key="2">
    <source>
        <dbReference type="Proteomes" id="UP000823749"/>
    </source>
</evidence>